<keyword evidence="2" id="KW-1185">Reference proteome</keyword>
<dbReference type="AlphaFoldDB" id="A0AAV4SHY4"/>
<proteinExistence type="predicted"/>
<comment type="caution">
    <text evidence="1">The sequence shown here is derived from an EMBL/GenBank/DDBJ whole genome shotgun (WGS) entry which is preliminary data.</text>
</comment>
<gene>
    <name evidence="1" type="ORF">CDAR_567911</name>
</gene>
<sequence>MVFTFSGRGFEQFGVIFPQKSNLFTPVTDIDSSDKVFRMRKGSTAMSTHKPCRDEGNKYTRDQSFLEFSRKYPCSTKNTQQQLFTFIQKPPDYSEHHNQTVCDVIVATHGNLNPEN</sequence>
<reference evidence="1 2" key="1">
    <citation type="submission" date="2021-06" db="EMBL/GenBank/DDBJ databases">
        <title>Caerostris darwini draft genome.</title>
        <authorList>
            <person name="Kono N."/>
            <person name="Arakawa K."/>
        </authorList>
    </citation>
    <scope>NUCLEOTIDE SEQUENCE [LARGE SCALE GENOMIC DNA]</scope>
</reference>
<dbReference type="EMBL" id="BPLQ01008008">
    <property type="protein sequence ID" value="GIY34043.1"/>
    <property type="molecule type" value="Genomic_DNA"/>
</dbReference>
<name>A0AAV4SHY4_9ARAC</name>
<protein>
    <submittedName>
        <fullName evidence="1">Uncharacterized protein</fullName>
    </submittedName>
</protein>
<evidence type="ECO:0000313" key="1">
    <source>
        <dbReference type="EMBL" id="GIY34043.1"/>
    </source>
</evidence>
<dbReference type="Proteomes" id="UP001054837">
    <property type="component" value="Unassembled WGS sequence"/>
</dbReference>
<evidence type="ECO:0000313" key="2">
    <source>
        <dbReference type="Proteomes" id="UP001054837"/>
    </source>
</evidence>
<organism evidence="1 2">
    <name type="scientific">Caerostris darwini</name>
    <dbReference type="NCBI Taxonomy" id="1538125"/>
    <lineage>
        <taxon>Eukaryota</taxon>
        <taxon>Metazoa</taxon>
        <taxon>Ecdysozoa</taxon>
        <taxon>Arthropoda</taxon>
        <taxon>Chelicerata</taxon>
        <taxon>Arachnida</taxon>
        <taxon>Araneae</taxon>
        <taxon>Araneomorphae</taxon>
        <taxon>Entelegynae</taxon>
        <taxon>Araneoidea</taxon>
        <taxon>Araneidae</taxon>
        <taxon>Caerostris</taxon>
    </lineage>
</organism>
<accession>A0AAV4SHY4</accession>